<dbReference type="EMBL" id="BSDR01000001">
    <property type="protein sequence ID" value="GLI33871.1"/>
    <property type="molecule type" value="Genomic_DNA"/>
</dbReference>
<dbReference type="PANTHER" id="PTHR33178:SF10">
    <property type="entry name" value="STRESS-RESPONSE A_B BARREL DOMAIN-CONTAINING PROTEIN"/>
    <property type="match status" value="1"/>
</dbReference>
<sequence length="96" mass="10897">MLKHVVFMKFKKDAADADIVDLEKGLSKLPGMISEIKGYEFGRDIVHSERSYDFALVSAFDDLESMKRYQVHPEHVAVIGKVKALCDSILAVDFEY</sequence>
<comment type="subunit">
    <text evidence="1">Homodimer.</text>
</comment>
<name>A0A9W6CXZ6_9BACT</name>
<dbReference type="SUPFAM" id="SSF54909">
    <property type="entry name" value="Dimeric alpha+beta barrel"/>
    <property type="match status" value="1"/>
</dbReference>
<comment type="caution">
    <text evidence="3">The sequence shown here is derived from an EMBL/GenBank/DDBJ whole genome shotgun (WGS) entry which is preliminary data.</text>
</comment>
<reference evidence="3" key="1">
    <citation type="submission" date="2022-12" db="EMBL/GenBank/DDBJ databases">
        <title>Reference genome sequencing for broad-spectrum identification of bacterial and archaeal isolates by mass spectrometry.</title>
        <authorList>
            <person name="Sekiguchi Y."/>
            <person name="Tourlousse D.M."/>
        </authorList>
    </citation>
    <scope>NUCLEOTIDE SEQUENCE</scope>
    <source>
        <strain evidence="3">ASRB1</strain>
    </source>
</reference>
<evidence type="ECO:0000256" key="1">
    <source>
        <dbReference type="ARBA" id="ARBA00011738"/>
    </source>
</evidence>
<dbReference type="Pfam" id="PF07876">
    <property type="entry name" value="Dabb"/>
    <property type="match status" value="1"/>
</dbReference>
<dbReference type="Gene3D" id="3.30.70.100">
    <property type="match status" value="1"/>
</dbReference>
<dbReference type="SMART" id="SM00886">
    <property type="entry name" value="Dabb"/>
    <property type="match status" value="1"/>
</dbReference>
<dbReference type="Proteomes" id="UP001144372">
    <property type="component" value="Unassembled WGS sequence"/>
</dbReference>
<gene>
    <name evidence="3" type="ORF">DAMNIGENAA_13040</name>
</gene>
<evidence type="ECO:0000313" key="4">
    <source>
        <dbReference type="Proteomes" id="UP001144372"/>
    </source>
</evidence>
<proteinExistence type="predicted"/>
<keyword evidence="4" id="KW-1185">Reference proteome</keyword>
<protein>
    <submittedName>
        <fullName evidence="3">Stress responsive protein</fullName>
    </submittedName>
</protein>
<evidence type="ECO:0000313" key="3">
    <source>
        <dbReference type="EMBL" id="GLI33871.1"/>
    </source>
</evidence>
<dbReference type="InterPro" id="IPR011008">
    <property type="entry name" value="Dimeric_a/b-barrel"/>
</dbReference>
<dbReference type="PANTHER" id="PTHR33178">
    <property type="match status" value="1"/>
</dbReference>
<feature type="domain" description="Stress-response A/B barrel" evidence="2">
    <location>
        <begin position="2"/>
        <end position="94"/>
    </location>
</feature>
<accession>A0A9W6CXZ6</accession>
<dbReference type="PROSITE" id="PS51502">
    <property type="entry name" value="S_R_A_B_BARREL"/>
    <property type="match status" value="1"/>
</dbReference>
<evidence type="ECO:0000259" key="2">
    <source>
        <dbReference type="PROSITE" id="PS51502"/>
    </source>
</evidence>
<dbReference type="RefSeq" id="WP_281793121.1">
    <property type="nucleotide sequence ID" value="NZ_BSDR01000001.1"/>
</dbReference>
<organism evidence="3 4">
    <name type="scientific">Desulforhabdus amnigena</name>
    <dbReference type="NCBI Taxonomy" id="40218"/>
    <lineage>
        <taxon>Bacteria</taxon>
        <taxon>Pseudomonadati</taxon>
        <taxon>Thermodesulfobacteriota</taxon>
        <taxon>Syntrophobacteria</taxon>
        <taxon>Syntrophobacterales</taxon>
        <taxon>Syntrophobacteraceae</taxon>
        <taxon>Desulforhabdus</taxon>
    </lineage>
</organism>
<dbReference type="InterPro" id="IPR044662">
    <property type="entry name" value="HS1/DABB1-like"/>
</dbReference>
<dbReference type="InterPro" id="IPR013097">
    <property type="entry name" value="Dabb"/>
</dbReference>
<dbReference type="AlphaFoldDB" id="A0A9W6CXZ6"/>